<evidence type="ECO:0000313" key="1">
    <source>
        <dbReference type="EMBL" id="KAK4573953.1"/>
    </source>
</evidence>
<gene>
    <name evidence="1" type="ORF">RGQ29_031761</name>
</gene>
<comment type="caution">
    <text evidence="1">The sequence shown here is derived from an EMBL/GenBank/DDBJ whole genome shotgun (WGS) entry which is preliminary data.</text>
</comment>
<reference evidence="1 2" key="1">
    <citation type="journal article" date="2023" name="G3 (Bethesda)">
        <title>A haplotype-resolved chromosome-scale genome for Quercus rubra L. provides insights into the genetics of adaptive traits for red oak species.</title>
        <authorList>
            <person name="Kapoor B."/>
            <person name="Jenkins J."/>
            <person name="Schmutz J."/>
            <person name="Zhebentyayeva T."/>
            <person name="Kuelheim C."/>
            <person name="Coggeshall M."/>
            <person name="Heim C."/>
            <person name="Lasky J.R."/>
            <person name="Leites L."/>
            <person name="Islam-Faridi N."/>
            <person name="Romero-Severson J."/>
            <person name="DeLeo V.L."/>
            <person name="Lucas S.M."/>
            <person name="Lazic D."/>
            <person name="Gailing O."/>
            <person name="Carlson J."/>
            <person name="Staton M."/>
        </authorList>
    </citation>
    <scope>NUCLEOTIDE SEQUENCE [LARGE SCALE GENOMIC DNA]</scope>
    <source>
        <strain evidence="1">Pseudo-F2</strain>
    </source>
</reference>
<dbReference type="AlphaFoldDB" id="A0AAN7ELL0"/>
<sequence length="30" mass="3315">MMMPITQPQRQVNPSRGVVAFSVVTIGITR</sequence>
<proteinExistence type="predicted"/>
<accession>A0AAN7ELL0</accession>
<keyword evidence="2" id="KW-1185">Reference proteome</keyword>
<protein>
    <submittedName>
        <fullName evidence="1">Uncharacterized protein</fullName>
    </submittedName>
</protein>
<dbReference type="EMBL" id="JAXUIC010000009">
    <property type="protein sequence ID" value="KAK4573953.1"/>
    <property type="molecule type" value="Genomic_DNA"/>
</dbReference>
<evidence type="ECO:0000313" key="2">
    <source>
        <dbReference type="Proteomes" id="UP001324115"/>
    </source>
</evidence>
<name>A0AAN7ELL0_QUERU</name>
<organism evidence="1 2">
    <name type="scientific">Quercus rubra</name>
    <name type="common">Northern red oak</name>
    <name type="synonym">Quercus borealis</name>
    <dbReference type="NCBI Taxonomy" id="3512"/>
    <lineage>
        <taxon>Eukaryota</taxon>
        <taxon>Viridiplantae</taxon>
        <taxon>Streptophyta</taxon>
        <taxon>Embryophyta</taxon>
        <taxon>Tracheophyta</taxon>
        <taxon>Spermatophyta</taxon>
        <taxon>Magnoliopsida</taxon>
        <taxon>eudicotyledons</taxon>
        <taxon>Gunneridae</taxon>
        <taxon>Pentapetalae</taxon>
        <taxon>rosids</taxon>
        <taxon>fabids</taxon>
        <taxon>Fagales</taxon>
        <taxon>Fagaceae</taxon>
        <taxon>Quercus</taxon>
    </lineage>
</organism>
<dbReference type="Proteomes" id="UP001324115">
    <property type="component" value="Unassembled WGS sequence"/>
</dbReference>